<dbReference type="GO" id="GO:0015031">
    <property type="term" value="P:protein transport"/>
    <property type="evidence" value="ECO:0007669"/>
    <property type="project" value="UniProtKB-KW"/>
</dbReference>
<dbReference type="InterPro" id="IPR011989">
    <property type="entry name" value="ARM-like"/>
</dbReference>
<dbReference type="Proteomes" id="UP001529510">
    <property type="component" value="Unassembled WGS sequence"/>
</dbReference>
<comment type="caution">
    <text evidence="7">The sequence shown here is derived from an EMBL/GenBank/DDBJ whole genome shotgun (WGS) entry which is preliminary data.</text>
</comment>
<feature type="region of interest" description="Disordered" evidence="6">
    <location>
        <begin position="42"/>
        <end position="76"/>
    </location>
</feature>
<evidence type="ECO:0008006" key="9">
    <source>
        <dbReference type="Google" id="ProtNLM"/>
    </source>
</evidence>
<evidence type="ECO:0000313" key="7">
    <source>
        <dbReference type="EMBL" id="KAL0201163.1"/>
    </source>
</evidence>
<dbReference type="EMBL" id="JAMKFB020000002">
    <property type="protein sequence ID" value="KAL0201163.1"/>
    <property type="molecule type" value="Genomic_DNA"/>
</dbReference>
<protein>
    <recommendedName>
        <fullName evidence="9">AP180 N-terminal homology (ANTH) domain-containing protein</fullName>
    </recommendedName>
</protein>
<proteinExistence type="inferred from homology"/>
<sequence length="127" mass="13565">RIRSIVSIYGSCIDLELQQRAVEYNALFKKYDHMRAAVLERMPVMDKNSPGDTNGDTSGEIKEPDPSKPKPVEAGLLAEPASQVCDLLDLLGGTDTPLQPNPAPTSTATTTSSADLLDLLGGLELTP</sequence>
<name>A0ABD0RRX6_CIRMR</name>
<evidence type="ECO:0000256" key="2">
    <source>
        <dbReference type="ARBA" id="ARBA00006613"/>
    </source>
</evidence>
<keyword evidence="5" id="KW-0472">Membrane</keyword>
<dbReference type="GO" id="GO:0005737">
    <property type="term" value="C:cytoplasm"/>
    <property type="evidence" value="ECO:0007669"/>
    <property type="project" value="UniProtKB-ARBA"/>
</dbReference>
<evidence type="ECO:0000256" key="1">
    <source>
        <dbReference type="ARBA" id="ARBA00004308"/>
    </source>
</evidence>
<keyword evidence="4" id="KW-0653">Protein transport</keyword>
<dbReference type="GO" id="GO:0012505">
    <property type="term" value="C:endomembrane system"/>
    <property type="evidence" value="ECO:0007669"/>
    <property type="project" value="UniProtKB-SubCell"/>
</dbReference>
<evidence type="ECO:0000256" key="5">
    <source>
        <dbReference type="ARBA" id="ARBA00023136"/>
    </source>
</evidence>
<feature type="compositionally biased region" description="Basic and acidic residues" evidence="6">
    <location>
        <begin position="59"/>
        <end position="71"/>
    </location>
</feature>
<dbReference type="Gene3D" id="1.25.10.10">
    <property type="entry name" value="Leucine-rich Repeat Variant"/>
    <property type="match status" value="1"/>
</dbReference>
<feature type="region of interest" description="Disordered" evidence="6">
    <location>
        <begin position="89"/>
        <end position="114"/>
    </location>
</feature>
<feature type="non-terminal residue" evidence="7">
    <location>
        <position position="1"/>
    </location>
</feature>
<dbReference type="AlphaFoldDB" id="A0ABD0RRX6"/>
<gene>
    <name evidence="7" type="ORF">M9458_004350</name>
</gene>
<keyword evidence="8" id="KW-1185">Reference proteome</keyword>
<accession>A0ABD0RRX6</accession>
<keyword evidence="3" id="KW-0813">Transport</keyword>
<feature type="compositionally biased region" description="Low complexity" evidence="6">
    <location>
        <begin position="104"/>
        <end position="114"/>
    </location>
</feature>
<evidence type="ECO:0000256" key="3">
    <source>
        <dbReference type="ARBA" id="ARBA00022448"/>
    </source>
</evidence>
<dbReference type="PANTHER" id="PTHR22780">
    <property type="entry name" value="ADAPTIN, ALPHA/GAMMA/EPSILON"/>
    <property type="match status" value="1"/>
</dbReference>
<evidence type="ECO:0000256" key="6">
    <source>
        <dbReference type="SAM" id="MobiDB-lite"/>
    </source>
</evidence>
<dbReference type="InterPro" id="IPR050840">
    <property type="entry name" value="Adaptor_Complx_Large_Subunit"/>
</dbReference>
<evidence type="ECO:0000313" key="8">
    <source>
        <dbReference type="Proteomes" id="UP001529510"/>
    </source>
</evidence>
<reference evidence="7 8" key="1">
    <citation type="submission" date="2024-05" db="EMBL/GenBank/DDBJ databases">
        <title>Genome sequencing and assembly of Indian major carp, Cirrhinus mrigala (Hamilton, 1822).</title>
        <authorList>
            <person name="Mohindra V."/>
            <person name="Chowdhury L.M."/>
            <person name="Lal K."/>
            <person name="Jena J.K."/>
        </authorList>
    </citation>
    <scope>NUCLEOTIDE SEQUENCE [LARGE SCALE GENOMIC DNA]</scope>
    <source>
        <strain evidence="7">CM1030</strain>
        <tissue evidence="7">Blood</tissue>
    </source>
</reference>
<organism evidence="7 8">
    <name type="scientific">Cirrhinus mrigala</name>
    <name type="common">Mrigala</name>
    <dbReference type="NCBI Taxonomy" id="683832"/>
    <lineage>
        <taxon>Eukaryota</taxon>
        <taxon>Metazoa</taxon>
        <taxon>Chordata</taxon>
        <taxon>Craniata</taxon>
        <taxon>Vertebrata</taxon>
        <taxon>Euteleostomi</taxon>
        <taxon>Actinopterygii</taxon>
        <taxon>Neopterygii</taxon>
        <taxon>Teleostei</taxon>
        <taxon>Ostariophysi</taxon>
        <taxon>Cypriniformes</taxon>
        <taxon>Cyprinidae</taxon>
        <taxon>Labeoninae</taxon>
        <taxon>Labeonini</taxon>
        <taxon>Cirrhinus</taxon>
    </lineage>
</organism>
<comment type="subcellular location">
    <subcellularLocation>
        <location evidence="1">Endomembrane system</location>
    </subcellularLocation>
</comment>
<evidence type="ECO:0000256" key="4">
    <source>
        <dbReference type="ARBA" id="ARBA00022927"/>
    </source>
</evidence>
<comment type="similarity">
    <text evidence="2">Belongs to the adaptor complexes large subunit family.</text>
</comment>
<feature type="non-terminal residue" evidence="7">
    <location>
        <position position="127"/>
    </location>
</feature>